<dbReference type="EMBL" id="JXTC01000045">
    <property type="protein sequence ID" value="PON95358.1"/>
    <property type="molecule type" value="Genomic_DNA"/>
</dbReference>
<dbReference type="GO" id="GO:0016740">
    <property type="term" value="F:transferase activity"/>
    <property type="evidence" value="ECO:0007669"/>
    <property type="project" value="UniProtKB-KW"/>
</dbReference>
<dbReference type="PANTHER" id="PTHR46038:SF37">
    <property type="entry name" value="GLYCOSYLTRANSFERASE"/>
    <property type="match status" value="1"/>
</dbReference>
<sequence length="253" mass="29119">MDDNTVIVTIIVDEAWTNPGSVLDLFLESFRLGQGTKSLLNYLLIVTVGSKTFQRCKSVHPHCYQLTRLGSRNKLLLDMLKLGYNFVFTEADVMWFRTPLPEIHPLKQITIPCDLPSAESKRERNRPGRGLFSVRSSDISIQLFRYWMVLGVLDHTFHVESLCENIKDQQEYIKMLEVQISYLDTTYFGGFCKEAKKDMNQVYTLQANCCEDVENKVYDLRLVLEGWRNLTAQTSNFSSGLVPSWRAPTKCIV</sequence>
<dbReference type="STRING" id="63057.A0A2P5FC49"/>
<dbReference type="Proteomes" id="UP000237000">
    <property type="component" value="Unassembled WGS sequence"/>
</dbReference>
<dbReference type="AlphaFoldDB" id="A0A2P5FC49"/>
<feature type="domain" description="Nucleotide-diphospho-sugar transferase" evidence="1">
    <location>
        <begin position="71"/>
        <end position="220"/>
    </location>
</feature>
<dbReference type="InterPro" id="IPR005069">
    <property type="entry name" value="Nucl-diP-sugar_transferase"/>
</dbReference>
<keyword evidence="2" id="KW-0808">Transferase</keyword>
<reference evidence="3" key="1">
    <citation type="submission" date="2016-06" db="EMBL/GenBank/DDBJ databases">
        <title>Parallel loss of symbiosis genes in relatives of nitrogen-fixing non-legume Parasponia.</title>
        <authorList>
            <person name="Van Velzen R."/>
            <person name="Holmer R."/>
            <person name="Bu F."/>
            <person name="Rutten L."/>
            <person name="Van Zeijl A."/>
            <person name="Liu W."/>
            <person name="Santuari L."/>
            <person name="Cao Q."/>
            <person name="Sharma T."/>
            <person name="Shen D."/>
            <person name="Roswanjaya Y."/>
            <person name="Wardhani T."/>
            <person name="Kalhor M.S."/>
            <person name="Jansen J."/>
            <person name="Van den Hoogen J."/>
            <person name="Gungor B."/>
            <person name="Hartog M."/>
            <person name="Hontelez J."/>
            <person name="Verver J."/>
            <person name="Yang W.-C."/>
            <person name="Schijlen E."/>
            <person name="Repin R."/>
            <person name="Schilthuizen M."/>
            <person name="Schranz E."/>
            <person name="Heidstra R."/>
            <person name="Miyata K."/>
            <person name="Fedorova E."/>
            <person name="Kohlen W."/>
            <person name="Bisseling T."/>
            <person name="Smit S."/>
            <person name="Geurts R."/>
        </authorList>
    </citation>
    <scope>NUCLEOTIDE SEQUENCE [LARGE SCALE GENOMIC DNA]</scope>
    <source>
        <strain evidence="3">cv. RG33-2</strain>
    </source>
</reference>
<organism evidence="2 3">
    <name type="scientific">Trema orientale</name>
    <name type="common">Charcoal tree</name>
    <name type="synonym">Celtis orientalis</name>
    <dbReference type="NCBI Taxonomy" id="63057"/>
    <lineage>
        <taxon>Eukaryota</taxon>
        <taxon>Viridiplantae</taxon>
        <taxon>Streptophyta</taxon>
        <taxon>Embryophyta</taxon>
        <taxon>Tracheophyta</taxon>
        <taxon>Spermatophyta</taxon>
        <taxon>Magnoliopsida</taxon>
        <taxon>eudicotyledons</taxon>
        <taxon>Gunneridae</taxon>
        <taxon>Pentapetalae</taxon>
        <taxon>rosids</taxon>
        <taxon>fabids</taxon>
        <taxon>Rosales</taxon>
        <taxon>Cannabaceae</taxon>
        <taxon>Trema</taxon>
    </lineage>
</organism>
<evidence type="ECO:0000313" key="2">
    <source>
        <dbReference type="EMBL" id="PON95358.1"/>
    </source>
</evidence>
<evidence type="ECO:0000259" key="1">
    <source>
        <dbReference type="Pfam" id="PF03407"/>
    </source>
</evidence>
<protein>
    <submittedName>
        <fullName evidence="2">Nucleotide-diphospho-sugar transferase</fullName>
    </submittedName>
</protein>
<dbReference type="Pfam" id="PF03407">
    <property type="entry name" value="Nucleotid_trans"/>
    <property type="match status" value="1"/>
</dbReference>
<dbReference type="InterPro" id="IPR044821">
    <property type="entry name" value="At1g28695/At4g15970-like"/>
</dbReference>
<accession>A0A2P5FC49</accession>
<gene>
    <name evidence="2" type="ORF">TorRG33x02_088800</name>
</gene>
<evidence type="ECO:0000313" key="3">
    <source>
        <dbReference type="Proteomes" id="UP000237000"/>
    </source>
</evidence>
<dbReference type="PANTHER" id="PTHR46038">
    <property type="entry name" value="EXPRESSED PROTEIN-RELATED"/>
    <property type="match status" value="1"/>
</dbReference>
<dbReference type="OrthoDB" id="540503at2759"/>
<dbReference type="InParanoid" id="A0A2P5FC49"/>
<comment type="caution">
    <text evidence="2">The sequence shown here is derived from an EMBL/GenBank/DDBJ whole genome shotgun (WGS) entry which is preliminary data.</text>
</comment>
<name>A0A2P5FC49_TREOI</name>
<keyword evidence="3" id="KW-1185">Reference proteome</keyword>
<proteinExistence type="predicted"/>